<protein>
    <submittedName>
        <fullName evidence="1">Uncharacterized protein</fullName>
    </submittedName>
</protein>
<dbReference type="AlphaFoldDB" id="A0A0R1R691"/>
<proteinExistence type="predicted"/>
<dbReference type="Proteomes" id="UP000051835">
    <property type="component" value="Unassembled WGS sequence"/>
</dbReference>
<dbReference type="PATRIC" id="fig|1423805.4.peg.1116"/>
<comment type="caution">
    <text evidence="1">The sequence shown here is derived from an EMBL/GenBank/DDBJ whole genome shotgun (WGS) entry which is preliminary data.</text>
</comment>
<name>A0A0R1R691_9LACO</name>
<organism evidence="1 2">
    <name type="scientific">Levilactobacillus spicheri DSM 15429</name>
    <dbReference type="NCBI Taxonomy" id="1423805"/>
    <lineage>
        <taxon>Bacteria</taxon>
        <taxon>Bacillati</taxon>
        <taxon>Bacillota</taxon>
        <taxon>Bacilli</taxon>
        <taxon>Lactobacillales</taxon>
        <taxon>Lactobacillaceae</taxon>
        <taxon>Levilactobacillus</taxon>
    </lineage>
</organism>
<gene>
    <name evidence="1" type="ORF">FD37_GL001087</name>
</gene>
<evidence type="ECO:0000313" key="1">
    <source>
        <dbReference type="EMBL" id="KRL48627.1"/>
    </source>
</evidence>
<evidence type="ECO:0000313" key="2">
    <source>
        <dbReference type="Proteomes" id="UP000051835"/>
    </source>
</evidence>
<reference evidence="1 2" key="1">
    <citation type="journal article" date="2015" name="Genome Announc.">
        <title>Expanding the biotechnology potential of lactobacilli through comparative genomics of 213 strains and associated genera.</title>
        <authorList>
            <person name="Sun Z."/>
            <person name="Harris H.M."/>
            <person name="McCann A."/>
            <person name="Guo C."/>
            <person name="Argimon S."/>
            <person name="Zhang W."/>
            <person name="Yang X."/>
            <person name="Jeffery I.B."/>
            <person name="Cooney J.C."/>
            <person name="Kagawa T.F."/>
            <person name="Liu W."/>
            <person name="Song Y."/>
            <person name="Salvetti E."/>
            <person name="Wrobel A."/>
            <person name="Rasinkangas P."/>
            <person name="Parkhill J."/>
            <person name="Rea M.C."/>
            <person name="O'Sullivan O."/>
            <person name="Ritari J."/>
            <person name="Douillard F.P."/>
            <person name="Paul Ross R."/>
            <person name="Yang R."/>
            <person name="Briner A.E."/>
            <person name="Felis G.E."/>
            <person name="de Vos W.M."/>
            <person name="Barrangou R."/>
            <person name="Klaenhammer T.R."/>
            <person name="Caufield P.W."/>
            <person name="Cui Y."/>
            <person name="Zhang H."/>
            <person name="O'Toole P.W."/>
        </authorList>
    </citation>
    <scope>NUCLEOTIDE SEQUENCE [LARGE SCALE GENOMIC DNA]</scope>
    <source>
        <strain evidence="1 2">DSM 15429</strain>
    </source>
</reference>
<dbReference type="EMBL" id="AZFC01000015">
    <property type="protein sequence ID" value="KRL48627.1"/>
    <property type="molecule type" value="Genomic_DNA"/>
</dbReference>
<accession>A0A0R1R691</accession>
<sequence>MYHIPQTIRRLIKMAEPLGWQDCQSIKVSVFHVKHADVVAHNRFWSVRTGV</sequence>